<gene>
    <name evidence="2" type="ORF">GCM10011383_33260</name>
</gene>
<dbReference type="PROSITE" id="PS50093">
    <property type="entry name" value="PKD"/>
    <property type="match status" value="1"/>
</dbReference>
<evidence type="ECO:0000259" key="1">
    <source>
        <dbReference type="PROSITE" id="PS50093"/>
    </source>
</evidence>
<dbReference type="SUPFAM" id="SSF49299">
    <property type="entry name" value="PKD domain"/>
    <property type="match status" value="1"/>
</dbReference>
<dbReference type="CDD" id="cd00146">
    <property type="entry name" value="PKD"/>
    <property type="match status" value="1"/>
</dbReference>
<dbReference type="Pfam" id="PF18911">
    <property type="entry name" value="PKD_4"/>
    <property type="match status" value="1"/>
</dbReference>
<keyword evidence="3" id="KW-1185">Reference proteome</keyword>
<dbReference type="Proteomes" id="UP000632273">
    <property type="component" value="Unassembled WGS sequence"/>
</dbReference>
<dbReference type="InterPro" id="IPR013783">
    <property type="entry name" value="Ig-like_fold"/>
</dbReference>
<protein>
    <recommendedName>
        <fullName evidence="1">PKD domain-containing protein</fullName>
    </recommendedName>
</protein>
<evidence type="ECO:0000313" key="3">
    <source>
        <dbReference type="Proteomes" id="UP000632273"/>
    </source>
</evidence>
<dbReference type="InterPro" id="IPR035986">
    <property type="entry name" value="PKD_dom_sf"/>
</dbReference>
<dbReference type="EMBL" id="BMHT01000006">
    <property type="protein sequence ID" value="GGF19092.1"/>
    <property type="molecule type" value="Genomic_DNA"/>
</dbReference>
<dbReference type="Gene3D" id="2.60.40.10">
    <property type="entry name" value="Immunoglobulins"/>
    <property type="match status" value="1"/>
</dbReference>
<sequence length="173" mass="19150">MWNFGDGGTEQADNPTHVYNSTGVYSVKLKAFGTVKNDSITKTITINPYDIFAHTDLHFAGTYACKVVRANIVYGGSVTKVRLPDQEVSITKESNSTLNWNTTKLTYLPSNPNSPQLPDGSKYTFSFPYGPTSPRFEAYASFYTAGDSANFIAREIISPSGRTETTYYGKRRP</sequence>
<comment type="caution">
    <text evidence="2">The sequence shown here is derived from an EMBL/GenBank/DDBJ whole genome shotgun (WGS) entry which is preliminary data.</text>
</comment>
<organism evidence="2 3">
    <name type="scientific">Hymenobacter cavernae</name>
    <dbReference type="NCBI Taxonomy" id="2044852"/>
    <lineage>
        <taxon>Bacteria</taxon>
        <taxon>Pseudomonadati</taxon>
        <taxon>Bacteroidota</taxon>
        <taxon>Cytophagia</taxon>
        <taxon>Cytophagales</taxon>
        <taxon>Hymenobacteraceae</taxon>
        <taxon>Hymenobacter</taxon>
    </lineage>
</organism>
<name>A0ABQ1UKP6_9BACT</name>
<dbReference type="InterPro" id="IPR000601">
    <property type="entry name" value="PKD_dom"/>
</dbReference>
<feature type="domain" description="PKD" evidence="1">
    <location>
        <begin position="1"/>
        <end position="46"/>
    </location>
</feature>
<accession>A0ABQ1UKP6</accession>
<proteinExistence type="predicted"/>
<reference evidence="3" key="1">
    <citation type="journal article" date="2019" name="Int. J. Syst. Evol. Microbiol.">
        <title>The Global Catalogue of Microorganisms (GCM) 10K type strain sequencing project: providing services to taxonomists for standard genome sequencing and annotation.</title>
        <authorList>
            <consortium name="The Broad Institute Genomics Platform"/>
            <consortium name="The Broad Institute Genome Sequencing Center for Infectious Disease"/>
            <person name="Wu L."/>
            <person name="Ma J."/>
        </authorList>
    </citation>
    <scope>NUCLEOTIDE SEQUENCE [LARGE SCALE GENOMIC DNA]</scope>
    <source>
        <strain evidence="3">CGMCC 1.15197</strain>
    </source>
</reference>
<evidence type="ECO:0000313" key="2">
    <source>
        <dbReference type="EMBL" id="GGF19092.1"/>
    </source>
</evidence>